<protein>
    <recommendedName>
        <fullName evidence="1">Small ribosomal subunit protein mS35 mitochondrial conserved domain-containing protein</fullName>
    </recommendedName>
</protein>
<reference evidence="2 3" key="1">
    <citation type="submission" date="2014-11" db="EMBL/GenBank/DDBJ databases">
        <authorList>
            <person name="Zhu J."/>
            <person name="Qi W."/>
            <person name="Song R."/>
        </authorList>
    </citation>
    <scope>NUCLEOTIDE SEQUENCE [LARGE SCALE GENOMIC DNA]</scope>
</reference>
<dbReference type="Proteomes" id="UP000041254">
    <property type="component" value="Unassembled WGS sequence"/>
</dbReference>
<evidence type="ECO:0000313" key="3">
    <source>
        <dbReference type="Proteomes" id="UP000041254"/>
    </source>
</evidence>
<dbReference type="InterPro" id="IPR019349">
    <property type="entry name" value="Ribosomal_mS35_mit"/>
</dbReference>
<dbReference type="OMA" id="SVIWHGS"/>
<dbReference type="VEuPathDB" id="CryptoDB:Vbra_9314"/>
<dbReference type="AlphaFoldDB" id="A0A0G4FLP9"/>
<dbReference type="OrthoDB" id="5307821at2759"/>
<sequence>MIALLAKLADARRDLLLFGMNSFCSGVRSLAGGMAATSSCVASPSVPMALEPAVYPCLMMQQRFKRKKKRKRERPHPTEEQIETKARVTPIRLEDHLGNPEPPYSIAKNIRRSIARMAAGWKRRSDFRRMNRYRVLSAVGLTHDDPEEKVSREGFVTPLTQLQHNAHLPRSTLHARFRFPHTLHYKARWGPPVTEKEPHVYQCVASMRLDDLNLTERQEKRMLDILGPLRYDPATRMVILEADAFPDRNHNAAYLGDILEVLMRKAKKA</sequence>
<feature type="domain" description="Small ribosomal subunit protein mS35 mitochondrial conserved" evidence="1">
    <location>
        <begin position="193"/>
        <end position="268"/>
    </location>
</feature>
<accession>A0A0G4FLP9</accession>
<dbReference type="FunCoup" id="A0A0G4FLP9">
    <property type="interactions" value="24"/>
</dbReference>
<proteinExistence type="predicted"/>
<keyword evidence="3" id="KW-1185">Reference proteome</keyword>
<gene>
    <name evidence="2" type="ORF">Vbra_9314</name>
</gene>
<name>A0A0G4FLP9_VITBC</name>
<evidence type="ECO:0000259" key="1">
    <source>
        <dbReference type="Pfam" id="PF10213"/>
    </source>
</evidence>
<dbReference type="STRING" id="1169540.A0A0G4FLP9"/>
<dbReference type="EMBL" id="CDMY01000459">
    <property type="protein sequence ID" value="CEM14846.1"/>
    <property type="molecule type" value="Genomic_DNA"/>
</dbReference>
<evidence type="ECO:0000313" key="2">
    <source>
        <dbReference type="EMBL" id="CEM14846.1"/>
    </source>
</evidence>
<organism evidence="2 3">
    <name type="scientific">Vitrella brassicaformis (strain CCMP3155)</name>
    <dbReference type="NCBI Taxonomy" id="1169540"/>
    <lineage>
        <taxon>Eukaryota</taxon>
        <taxon>Sar</taxon>
        <taxon>Alveolata</taxon>
        <taxon>Colpodellida</taxon>
        <taxon>Vitrellaceae</taxon>
        <taxon>Vitrella</taxon>
    </lineage>
</organism>
<dbReference type="Pfam" id="PF10213">
    <property type="entry name" value="MRP-S28"/>
    <property type="match status" value="1"/>
</dbReference>
<dbReference type="InParanoid" id="A0A0G4FLP9"/>
<dbReference type="PhylomeDB" id="A0A0G4FLP9"/>